<name>A0A161YF57_DAUCS</name>
<dbReference type="Gramene" id="KZM91549">
    <property type="protein sequence ID" value="KZM91549"/>
    <property type="gene ID" value="DCAR_021086"/>
</dbReference>
<reference evidence="2" key="2">
    <citation type="submission" date="2022-03" db="EMBL/GenBank/DDBJ databases">
        <title>Draft title - Genomic analysis of global carrot germplasm unveils the trajectory of domestication and the origin of high carotenoid orange carrot.</title>
        <authorList>
            <person name="Iorizzo M."/>
            <person name="Ellison S."/>
            <person name="Senalik D."/>
            <person name="Macko-Podgorni A."/>
            <person name="Grzebelus D."/>
            <person name="Bostan H."/>
            <person name="Rolling W."/>
            <person name="Curaba J."/>
            <person name="Simon P."/>
        </authorList>
    </citation>
    <scope>NUCLEOTIDE SEQUENCE</scope>
    <source>
        <tissue evidence="2">Leaf</tissue>
    </source>
</reference>
<dbReference type="Pfam" id="PF14009">
    <property type="entry name" value="PADRE"/>
    <property type="match status" value="1"/>
</dbReference>
<accession>A0A161YF57</accession>
<dbReference type="Proteomes" id="UP000077755">
    <property type="component" value="Chromosome 6"/>
</dbReference>
<protein>
    <submittedName>
        <fullName evidence="2">Uncharacterized protein</fullName>
    </submittedName>
</protein>
<dbReference type="PANTHER" id="PTHR33052">
    <property type="entry name" value="DUF4228 DOMAIN PROTEIN-RELATED"/>
    <property type="match status" value="1"/>
</dbReference>
<proteinExistence type="predicted"/>
<sequence>MLHKLFGTKKRKPSLDHCLLAERSSSALKIIHAGGRTDYYYMAVPASRVMEKYPSFLLAKPEVFRRPWDSVVRPEEILVPGQKFFVVPIRTVKKLKRRIRKPVKDSFLDMFVSECSIDELSSKSYLPKRDVTSKSKGKVKVEKRGVSFNKSTDKNKSGGNDMEKKRNGDQLKKSSSGAMPSEMKTRRVRMITWEPSLTVIAECHVE</sequence>
<dbReference type="InterPro" id="IPR025322">
    <property type="entry name" value="PADRE_dom"/>
</dbReference>
<evidence type="ECO:0000256" key="1">
    <source>
        <dbReference type="SAM" id="MobiDB-lite"/>
    </source>
</evidence>
<feature type="region of interest" description="Disordered" evidence="1">
    <location>
        <begin position="131"/>
        <end position="187"/>
    </location>
</feature>
<evidence type="ECO:0000313" key="3">
    <source>
        <dbReference type="Proteomes" id="UP000077755"/>
    </source>
</evidence>
<dbReference type="OMA" id="ESYYMAI"/>
<feature type="compositionally biased region" description="Basic and acidic residues" evidence="1">
    <location>
        <begin position="131"/>
        <end position="172"/>
    </location>
</feature>
<gene>
    <name evidence="2" type="ORF">DCAR_0625249</name>
</gene>
<dbReference type="AlphaFoldDB" id="A0A161YF57"/>
<organism evidence="2 3">
    <name type="scientific">Daucus carota subsp. sativus</name>
    <name type="common">Carrot</name>
    <dbReference type="NCBI Taxonomy" id="79200"/>
    <lineage>
        <taxon>Eukaryota</taxon>
        <taxon>Viridiplantae</taxon>
        <taxon>Streptophyta</taxon>
        <taxon>Embryophyta</taxon>
        <taxon>Tracheophyta</taxon>
        <taxon>Spermatophyta</taxon>
        <taxon>Magnoliopsida</taxon>
        <taxon>eudicotyledons</taxon>
        <taxon>Gunneridae</taxon>
        <taxon>Pentapetalae</taxon>
        <taxon>asterids</taxon>
        <taxon>campanulids</taxon>
        <taxon>Apiales</taxon>
        <taxon>Apiaceae</taxon>
        <taxon>Apioideae</taxon>
        <taxon>Scandiceae</taxon>
        <taxon>Daucinae</taxon>
        <taxon>Daucus</taxon>
        <taxon>Daucus sect. Daucus</taxon>
    </lineage>
</organism>
<evidence type="ECO:0000313" key="2">
    <source>
        <dbReference type="EMBL" id="WOH05828.1"/>
    </source>
</evidence>
<reference evidence="2" key="1">
    <citation type="journal article" date="2016" name="Nat. Genet.">
        <title>A high-quality carrot genome assembly provides new insights into carotenoid accumulation and asterid genome evolution.</title>
        <authorList>
            <person name="Iorizzo M."/>
            <person name="Ellison S."/>
            <person name="Senalik D."/>
            <person name="Zeng P."/>
            <person name="Satapoomin P."/>
            <person name="Huang J."/>
            <person name="Bowman M."/>
            <person name="Iovene M."/>
            <person name="Sanseverino W."/>
            <person name="Cavagnaro P."/>
            <person name="Yildiz M."/>
            <person name="Macko-Podgorni A."/>
            <person name="Moranska E."/>
            <person name="Grzebelus E."/>
            <person name="Grzebelus D."/>
            <person name="Ashrafi H."/>
            <person name="Zheng Z."/>
            <person name="Cheng S."/>
            <person name="Spooner D."/>
            <person name="Van Deynze A."/>
            <person name="Simon P."/>
        </authorList>
    </citation>
    <scope>NUCLEOTIDE SEQUENCE</scope>
    <source>
        <tissue evidence="2">Leaf</tissue>
    </source>
</reference>
<keyword evidence="3" id="KW-1185">Reference proteome</keyword>
<dbReference type="EMBL" id="CP093348">
    <property type="protein sequence ID" value="WOH05828.1"/>
    <property type="molecule type" value="Genomic_DNA"/>
</dbReference>